<dbReference type="Proteomes" id="UP000313948">
    <property type="component" value="Chromosome"/>
</dbReference>
<keyword evidence="2" id="KW-1185">Reference proteome</keyword>
<evidence type="ECO:0000313" key="2">
    <source>
        <dbReference type="Proteomes" id="UP000313948"/>
    </source>
</evidence>
<sequence length="134" mass="15264">MKLDVSGRHGAERIFNEVVSDNRERPCWRSREYLEKRLPDLEVTVLAADAAFEGSSEDQEILACLSLERDAIDRLLANVGRTILREGCHGERCTTNTDRSADRLIERVGELARLESEQLFVRGKRHQREAAASR</sequence>
<dbReference type="EMBL" id="CP040899">
    <property type="protein sequence ID" value="QDB78600.1"/>
    <property type="molecule type" value="Genomic_DNA"/>
</dbReference>
<proteinExistence type="predicted"/>
<protein>
    <submittedName>
        <fullName evidence="1">Uncharacterized protein</fullName>
    </submittedName>
</protein>
<organism evidence="1 2">
    <name type="scientific">Georgenia wutianyii</name>
    <dbReference type="NCBI Taxonomy" id="2585135"/>
    <lineage>
        <taxon>Bacteria</taxon>
        <taxon>Bacillati</taxon>
        <taxon>Actinomycetota</taxon>
        <taxon>Actinomycetes</taxon>
        <taxon>Micrococcales</taxon>
        <taxon>Bogoriellaceae</taxon>
        <taxon>Georgenia</taxon>
    </lineage>
</organism>
<name>A0ABX5VKC6_9MICO</name>
<reference evidence="1 2" key="1">
    <citation type="submission" date="2019-05" db="EMBL/GenBank/DDBJ databases">
        <title>Georgenia *** sp. nov., and Georgenia *** sp. nov., isolated from the intestinal contents of plateau pika (Ochotona curzoniae) in the Qinghai-Tibet plateau of China.</title>
        <authorList>
            <person name="Tian Z."/>
        </authorList>
    </citation>
    <scope>NUCLEOTIDE SEQUENCE [LARGE SCALE GENOMIC DNA]</scope>
    <source>
        <strain evidence="1 2">Z294</strain>
    </source>
</reference>
<accession>A0ABX5VKC6</accession>
<evidence type="ECO:0000313" key="1">
    <source>
        <dbReference type="EMBL" id="QDB78600.1"/>
    </source>
</evidence>
<gene>
    <name evidence="1" type="ORF">FE251_03800</name>
</gene>